<comment type="caution">
    <text evidence="1">The sequence shown here is derived from an EMBL/GenBank/DDBJ whole genome shotgun (WGS) entry which is preliminary data.</text>
</comment>
<keyword evidence="2" id="KW-1185">Reference proteome</keyword>
<reference evidence="1" key="1">
    <citation type="submission" date="2023-11" db="EMBL/GenBank/DDBJ databases">
        <authorList>
            <person name="Poullet M."/>
        </authorList>
    </citation>
    <scope>NUCLEOTIDE SEQUENCE</scope>
    <source>
        <strain evidence="1">E1834</strain>
    </source>
</reference>
<dbReference type="Proteomes" id="UP001497535">
    <property type="component" value="Unassembled WGS sequence"/>
</dbReference>
<accession>A0ACB0Z2X3</accession>
<protein>
    <submittedName>
        <fullName evidence="1">Uncharacterized protein</fullName>
    </submittedName>
</protein>
<sequence>MLTKSFTYHIPLRINLKFKCLNKLDFTQKYKMLSKNALKLNEIYRNIFILLIMHFPFTSL</sequence>
<name>A0ACB0Z2X3_MELEN</name>
<evidence type="ECO:0000313" key="1">
    <source>
        <dbReference type="EMBL" id="CAK5072826.1"/>
    </source>
</evidence>
<proteinExistence type="predicted"/>
<organism evidence="1 2">
    <name type="scientific">Meloidogyne enterolobii</name>
    <name type="common">Root-knot nematode worm</name>
    <name type="synonym">Meloidogyne mayaguensis</name>
    <dbReference type="NCBI Taxonomy" id="390850"/>
    <lineage>
        <taxon>Eukaryota</taxon>
        <taxon>Metazoa</taxon>
        <taxon>Ecdysozoa</taxon>
        <taxon>Nematoda</taxon>
        <taxon>Chromadorea</taxon>
        <taxon>Rhabditida</taxon>
        <taxon>Tylenchina</taxon>
        <taxon>Tylenchomorpha</taxon>
        <taxon>Tylenchoidea</taxon>
        <taxon>Meloidogynidae</taxon>
        <taxon>Meloidogyninae</taxon>
        <taxon>Meloidogyne</taxon>
    </lineage>
</organism>
<gene>
    <name evidence="1" type="ORF">MENTE1834_LOCUS19463</name>
</gene>
<dbReference type="EMBL" id="CAVMJV010000023">
    <property type="protein sequence ID" value="CAK5072826.1"/>
    <property type="molecule type" value="Genomic_DNA"/>
</dbReference>
<evidence type="ECO:0000313" key="2">
    <source>
        <dbReference type="Proteomes" id="UP001497535"/>
    </source>
</evidence>